<comment type="caution">
    <text evidence="1">The sequence shown here is derived from an EMBL/GenBank/DDBJ whole genome shotgun (WGS) entry which is preliminary data.</text>
</comment>
<dbReference type="EMBL" id="CM042891">
    <property type="protein sequence ID" value="KAI4303679.1"/>
    <property type="molecule type" value="Genomic_DNA"/>
</dbReference>
<reference evidence="2" key="1">
    <citation type="journal article" date="2023" name="Front. Plant Sci.">
        <title>Chromosomal-level genome assembly of Melastoma candidum provides insights into trichome evolution.</title>
        <authorList>
            <person name="Zhong Y."/>
            <person name="Wu W."/>
            <person name="Sun C."/>
            <person name="Zou P."/>
            <person name="Liu Y."/>
            <person name="Dai S."/>
            <person name="Zhou R."/>
        </authorList>
    </citation>
    <scope>NUCLEOTIDE SEQUENCE [LARGE SCALE GENOMIC DNA]</scope>
</reference>
<sequence length="165" mass="18862">MNQTLMQLARHMRLNARLPKDFWAEAVNTASYLVNRSPSTAIDCKTPQEVWYGTSSDYSGLRILGCSAYAHVNDGKLEPRAMKCIFLGYAKGVKGYRLWCTEKDRTPKFIISRDVTFDEFAMFGQKRELDDLAGKSDRGVVQKVEFDAETSNRILENPENQHIKM</sequence>
<protein>
    <submittedName>
        <fullName evidence="1">Uncharacterized protein</fullName>
    </submittedName>
</protein>
<keyword evidence="2" id="KW-1185">Reference proteome</keyword>
<name>A0ACB9L1L4_9MYRT</name>
<organism evidence="1 2">
    <name type="scientific">Melastoma candidum</name>
    <dbReference type="NCBI Taxonomy" id="119954"/>
    <lineage>
        <taxon>Eukaryota</taxon>
        <taxon>Viridiplantae</taxon>
        <taxon>Streptophyta</taxon>
        <taxon>Embryophyta</taxon>
        <taxon>Tracheophyta</taxon>
        <taxon>Spermatophyta</taxon>
        <taxon>Magnoliopsida</taxon>
        <taxon>eudicotyledons</taxon>
        <taxon>Gunneridae</taxon>
        <taxon>Pentapetalae</taxon>
        <taxon>rosids</taxon>
        <taxon>malvids</taxon>
        <taxon>Myrtales</taxon>
        <taxon>Melastomataceae</taxon>
        <taxon>Melastomatoideae</taxon>
        <taxon>Melastomateae</taxon>
        <taxon>Melastoma</taxon>
    </lineage>
</organism>
<proteinExistence type="predicted"/>
<accession>A0ACB9L1L4</accession>
<evidence type="ECO:0000313" key="2">
    <source>
        <dbReference type="Proteomes" id="UP001057402"/>
    </source>
</evidence>
<gene>
    <name evidence="1" type="ORF">MLD38_039279</name>
</gene>
<dbReference type="Proteomes" id="UP001057402">
    <property type="component" value="Chromosome 12"/>
</dbReference>
<evidence type="ECO:0000313" key="1">
    <source>
        <dbReference type="EMBL" id="KAI4303679.1"/>
    </source>
</evidence>